<dbReference type="SUPFAM" id="SSF51905">
    <property type="entry name" value="FAD/NAD(P)-binding domain"/>
    <property type="match status" value="1"/>
</dbReference>
<dbReference type="Pfam" id="PF05199">
    <property type="entry name" value="GMC_oxred_C"/>
    <property type="match status" value="1"/>
</dbReference>
<feature type="binding site" evidence="5">
    <location>
        <position position="219"/>
    </location>
    <ligand>
        <name>FAD</name>
        <dbReference type="ChEBI" id="CHEBI:57692"/>
    </ligand>
</feature>
<evidence type="ECO:0000313" key="10">
    <source>
        <dbReference type="Proteomes" id="UP000291301"/>
    </source>
</evidence>
<keyword evidence="4 5" id="KW-0274">FAD</keyword>
<sequence length="538" mass="58868">MEEADFIVVGAGSAGCVVANRLSENRRNRVLLLEAGGSDLNFWVRMPIGYGKAFHDARINWKLTTEPDPGTGNRPSYWPRGKVIGGSSSINAMVFVRGHAQDFDDWRALGNLGWGYRDVLPYFKEIETNDAGPDEWRGGAGPLTITNIDKAVHPLCANYLAAAQEAGLTYNHDFNGAVQEGVGIYQLTTRDGMRCSAASAFLHPARKRSNLAVEPRSHVRKILFEGRRAIGVEVECAGRVRRVMARREVILCAGAVHSPMLLQHSGVGAPDHLRSLGIELIHAAPQVGENLQDHIGFDYLYESTRPTLNNVLRPWWGRMTVGARYVLTRRGPLSLSVNQGGGFFRSNPNRDRPNLQLYFSPVSYTTAPLGKRPLMSPDPFPGFLLGISNCRPASRGRLGIRSADPYAPPEIRPNYLSSEEDVGELLEGAHFLRRLASTRPMREIIRREIKPGPDVRSDEAMIDDLRARSGTVFHPSGTCAMGPDAGSSVVDPRLRVHGLQGLRVIDASVFPRITSGNINAPTMMVGARGAALVLEDAG</sequence>
<evidence type="ECO:0000256" key="1">
    <source>
        <dbReference type="ARBA" id="ARBA00001974"/>
    </source>
</evidence>
<proteinExistence type="inferred from homology"/>
<dbReference type="Gene3D" id="3.30.560.10">
    <property type="entry name" value="Glucose Oxidase, domain 3"/>
    <property type="match status" value="1"/>
</dbReference>
<feature type="binding site" evidence="5">
    <location>
        <begin position="91"/>
        <end position="94"/>
    </location>
    <ligand>
        <name>FAD</name>
        <dbReference type="ChEBI" id="CHEBI:57692"/>
    </ligand>
</feature>
<dbReference type="InterPro" id="IPR036188">
    <property type="entry name" value="FAD/NAD-bd_sf"/>
</dbReference>
<keyword evidence="10" id="KW-1185">Reference proteome</keyword>
<accession>A0A4R0PFH0</accession>
<dbReference type="InterPro" id="IPR007867">
    <property type="entry name" value="GMC_OxRtase_C"/>
</dbReference>
<evidence type="ECO:0000256" key="5">
    <source>
        <dbReference type="PIRSR" id="PIRSR000137-2"/>
    </source>
</evidence>
<dbReference type="OrthoDB" id="9785276at2"/>
<dbReference type="RefSeq" id="WP_131567460.1">
    <property type="nucleotide sequence ID" value="NZ_JAINFK010000004.1"/>
</dbReference>
<dbReference type="SUPFAM" id="SSF54373">
    <property type="entry name" value="FAD-linked reductases, C-terminal domain"/>
    <property type="match status" value="1"/>
</dbReference>
<feature type="domain" description="Glucose-methanol-choline oxidoreductase N-terminal" evidence="7">
    <location>
        <begin position="81"/>
        <end position="104"/>
    </location>
</feature>
<comment type="caution">
    <text evidence="9">The sequence shown here is derived from an EMBL/GenBank/DDBJ whole genome shotgun (WGS) entry which is preliminary data.</text>
</comment>
<evidence type="ECO:0000256" key="4">
    <source>
        <dbReference type="ARBA" id="ARBA00022827"/>
    </source>
</evidence>
<dbReference type="PROSITE" id="PS00624">
    <property type="entry name" value="GMC_OXRED_2"/>
    <property type="match status" value="1"/>
</dbReference>
<organism evidence="9 10">
    <name type="scientific">Oricola cellulosilytica</name>
    <dbReference type="NCBI Taxonomy" id="1429082"/>
    <lineage>
        <taxon>Bacteria</taxon>
        <taxon>Pseudomonadati</taxon>
        <taxon>Pseudomonadota</taxon>
        <taxon>Alphaproteobacteria</taxon>
        <taxon>Hyphomicrobiales</taxon>
        <taxon>Ahrensiaceae</taxon>
        <taxon>Oricola</taxon>
    </lineage>
</organism>
<evidence type="ECO:0000256" key="6">
    <source>
        <dbReference type="RuleBase" id="RU003968"/>
    </source>
</evidence>
<evidence type="ECO:0000256" key="2">
    <source>
        <dbReference type="ARBA" id="ARBA00010790"/>
    </source>
</evidence>
<dbReference type="Pfam" id="PF00732">
    <property type="entry name" value="GMC_oxred_N"/>
    <property type="match status" value="1"/>
</dbReference>
<comment type="similarity">
    <text evidence="2 6">Belongs to the GMC oxidoreductase family.</text>
</comment>
<dbReference type="PANTHER" id="PTHR11552">
    <property type="entry name" value="GLUCOSE-METHANOL-CHOLINE GMC OXIDOREDUCTASE"/>
    <property type="match status" value="1"/>
</dbReference>
<evidence type="ECO:0000313" key="9">
    <source>
        <dbReference type="EMBL" id="TCD15408.1"/>
    </source>
</evidence>
<dbReference type="Gene3D" id="3.50.50.60">
    <property type="entry name" value="FAD/NAD(P)-binding domain"/>
    <property type="match status" value="1"/>
</dbReference>
<gene>
    <name evidence="9" type="ORF">E0D97_07720</name>
</gene>
<feature type="domain" description="Glucose-methanol-choline oxidoreductase N-terminal" evidence="8">
    <location>
        <begin position="254"/>
        <end position="268"/>
    </location>
</feature>
<keyword evidence="3 6" id="KW-0285">Flavoprotein</keyword>
<protein>
    <submittedName>
        <fullName evidence="9">Choline dehydrogenase</fullName>
    </submittedName>
</protein>
<feature type="binding site" evidence="5">
    <location>
        <position position="83"/>
    </location>
    <ligand>
        <name>FAD</name>
        <dbReference type="ChEBI" id="CHEBI:57692"/>
    </ligand>
</feature>
<evidence type="ECO:0000259" key="8">
    <source>
        <dbReference type="PROSITE" id="PS00624"/>
    </source>
</evidence>
<dbReference type="PANTHER" id="PTHR11552:SF147">
    <property type="entry name" value="CHOLINE DEHYDROGENASE, MITOCHONDRIAL"/>
    <property type="match status" value="1"/>
</dbReference>
<dbReference type="AlphaFoldDB" id="A0A4R0PFH0"/>
<dbReference type="PIRSF" id="PIRSF000137">
    <property type="entry name" value="Alcohol_oxidase"/>
    <property type="match status" value="1"/>
</dbReference>
<dbReference type="Proteomes" id="UP000291301">
    <property type="component" value="Unassembled WGS sequence"/>
</dbReference>
<reference evidence="9 10" key="1">
    <citation type="journal article" date="2015" name="Antonie Van Leeuwenhoek">
        <title>Oricola cellulosilytica gen. nov., sp. nov., a cellulose-degrading bacterium of the family Phyllobacteriaceae isolated from surface seashore water, and emended descriptions of Mesorhizobium loti and Phyllobacterium myrsinacearum.</title>
        <authorList>
            <person name="Hameed A."/>
            <person name="Shahina M."/>
            <person name="Lai W.A."/>
            <person name="Lin S.Y."/>
            <person name="Young L.S."/>
            <person name="Liu Y.C."/>
            <person name="Hsu Y.H."/>
            <person name="Young C.C."/>
        </authorList>
    </citation>
    <scope>NUCLEOTIDE SEQUENCE [LARGE SCALE GENOMIC DNA]</scope>
    <source>
        <strain evidence="9 10">KCTC 52183</strain>
    </source>
</reference>
<dbReference type="InterPro" id="IPR012132">
    <property type="entry name" value="GMC_OxRdtase"/>
</dbReference>
<dbReference type="PROSITE" id="PS00623">
    <property type="entry name" value="GMC_OXRED_1"/>
    <property type="match status" value="1"/>
</dbReference>
<evidence type="ECO:0000256" key="3">
    <source>
        <dbReference type="ARBA" id="ARBA00022630"/>
    </source>
</evidence>
<evidence type="ECO:0000259" key="7">
    <source>
        <dbReference type="PROSITE" id="PS00623"/>
    </source>
</evidence>
<comment type="cofactor">
    <cofactor evidence="1 5">
        <name>FAD</name>
        <dbReference type="ChEBI" id="CHEBI:57692"/>
    </cofactor>
</comment>
<dbReference type="GO" id="GO:0050660">
    <property type="term" value="F:flavin adenine dinucleotide binding"/>
    <property type="evidence" value="ECO:0007669"/>
    <property type="project" value="InterPro"/>
</dbReference>
<name>A0A4R0PFH0_9HYPH</name>
<dbReference type="InterPro" id="IPR000172">
    <property type="entry name" value="GMC_OxRdtase_N"/>
</dbReference>
<dbReference type="GO" id="GO:0016614">
    <property type="term" value="F:oxidoreductase activity, acting on CH-OH group of donors"/>
    <property type="evidence" value="ECO:0007669"/>
    <property type="project" value="InterPro"/>
</dbReference>
<dbReference type="EMBL" id="SJST01000002">
    <property type="protein sequence ID" value="TCD15408.1"/>
    <property type="molecule type" value="Genomic_DNA"/>
</dbReference>